<evidence type="ECO:0000313" key="3">
    <source>
        <dbReference type="Proteomes" id="UP000070700"/>
    </source>
</evidence>
<gene>
    <name evidence="2" type="ORF">LY89DRAFT_721299</name>
</gene>
<sequence>MSESSESTVTSETSTLIYGQECFDTYQLKVIQLCNSLNLGAPSSITRMQGGCFNRVIGLSFSSKSVPSEYILHIPREPLEARERQSIKDQVAILLHLTAYLPVANVLAYDYTTENAILSQYVIQSRIPGSCVEAIYEGLDIEEKIEIAEQVAELIVKIESIELSAFGRLVQESPMPDSAHDLSQILNRNIGVQGYRQDLTKDMPTTSLKTLPELLRAMFKSHGVGDAGDEELVGYWDRLHLMLSEMESNGLLSNETITPRLTHWDLSSQNILVDKTDGVWKVTGVVDWDDAISVPEIIGRKPPVWLWAPEVRVEDVDVTDVGELNDGQQTIKERVEEVFCRQLPRWRDDAHLRGKWLRRIWAFARHEFY</sequence>
<protein>
    <recommendedName>
        <fullName evidence="1">Aminoglycoside phosphotransferase domain-containing protein</fullName>
    </recommendedName>
</protein>
<dbReference type="InterPro" id="IPR011009">
    <property type="entry name" value="Kinase-like_dom_sf"/>
</dbReference>
<dbReference type="PANTHER" id="PTHR21310:SF56">
    <property type="entry name" value="AMINOGLYCOSIDE PHOSPHOTRANSFERASE DOMAIN-CONTAINING PROTEIN"/>
    <property type="match status" value="1"/>
</dbReference>
<accession>A0A194WZ68</accession>
<dbReference type="InParanoid" id="A0A194WZ68"/>
<dbReference type="Proteomes" id="UP000070700">
    <property type="component" value="Unassembled WGS sequence"/>
</dbReference>
<dbReference type="KEGG" id="psco:LY89DRAFT_721299"/>
<proteinExistence type="predicted"/>
<dbReference type="Pfam" id="PF01636">
    <property type="entry name" value="APH"/>
    <property type="match status" value="1"/>
</dbReference>
<feature type="domain" description="Aminoglycoside phosphotransferase" evidence="1">
    <location>
        <begin position="68"/>
        <end position="291"/>
    </location>
</feature>
<evidence type="ECO:0000259" key="1">
    <source>
        <dbReference type="Pfam" id="PF01636"/>
    </source>
</evidence>
<dbReference type="OrthoDB" id="2968323at2759"/>
<dbReference type="PANTHER" id="PTHR21310">
    <property type="entry name" value="AMINOGLYCOSIDE PHOSPHOTRANSFERASE-RELATED-RELATED"/>
    <property type="match status" value="1"/>
</dbReference>
<dbReference type="EMBL" id="KQ947422">
    <property type="protein sequence ID" value="KUJ13248.1"/>
    <property type="molecule type" value="Genomic_DNA"/>
</dbReference>
<dbReference type="AlphaFoldDB" id="A0A194WZ68"/>
<name>A0A194WZ68_MOLSC</name>
<evidence type="ECO:0000313" key="2">
    <source>
        <dbReference type="EMBL" id="KUJ13248.1"/>
    </source>
</evidence>
<dbReference type="RefSeq" id="XP_018067603.1">
    <property type="nucleotide sequence ID" value="XM_018218629.1"/>
</dbReference>
<keyword evidence="3" id="KW-1185">Reference proteome</keyword>
<dbReference type="SUPFAM" id="SSF56112">
    <property type="entry name" value="Protein kinase-like (PK-like)"/>
    <property type="match status" value="1"/>
</dbReference>
<dbReference type="InterPro" id="IPR051678">
    <property type="entry name" value="AGP_Transferase"/>
</dbReference>
<dbReference type="InterPro" id="IPR002575">
    <property type="entry name" value="Aminoglycoside_PTrfase"/>
</dbReference>
<dbReference type="Gene3D" id="3.90.1200.10">
    <property type="match status" value="1"/>
</dbReference>
<reference evidence="2 3" key="1">
    <citation type="submission" date="2015-10" db="EMBL/GenBank/DDBJ databases">
        <title>Full genome of DAOMC 229536 Phialocephala scopiformis, a fungal endophyte of spruce producing the potent anti-insectan compound rugulosin.</title>
        <authorList>
            <consortium name="DOE Joint Genome Institute"/>
            <person name="Walker A.K."/>
            <person name="Frasz S.L."/>
            <person name="Seifert K.A."/>
            <person name="Miller J.D."/>
            <person name="Mondo S.J."/>
            <person name="Labutti K."/>
            <person name="Lipzen A."/>
            <person name="Dockter R."/>
            <person name="Kennedy M."/>
            <person name="Grigoriev I.V."/>
            <person name="Spatafora J.W."/>
        </authorList>
    </citation>
    <scope>NUCLEOTIDE SEQUENCE [LARGE SCALE GENOMIC DNA]</scope>
    <source>
        <strain evidence="2 3">CBS 120377</strain>
    </source>
</reference>
<dbReference type="GeneID" id="28828355"/>
<organism evidence="2 3">
    <name type="scientific">Mollisia scopiformis</name>
    <name type="common">Conifer needle endophyte fungus</name>
    <name type="synonym">Phialocephala scopiformis</name>
    <dbReference type="NCBI Taxonomy" id="149040"/>
    <lineage>
        <taxon>Eukaryota</taxon>
        <taxon>Fungi</taxon>
        <taxon>Dikarya</taxon>
        <taxon>Ascomycota</taxon>
        <taxon>Pezizomycotina</taxon>
        <taxon>Leotiomycetes</taxon>
        <taxon>Helotiales</taxon>
        <taxon>Mollisiaceae</taxon>
        <taxon>Mollisia</taxon>
    </lineage>
</organism>